<keyword evidence="2" id="KW-0805">Transcription regulation</keyword>
<evidence type="ECO:0000256" key="1">
    <source>
        <dbReference type="ARBA" id="ARBA00009437"/>
    </source>
</evidence>
<dbReference type="Pfam" id="PF03466">
    <property type="entry name" value="LysR_substrate"/>
    <property type="match status" value="1"/>
</dbReference>
<sequence>MANDQTSFRISQLRFRNLRLLELIDRFGSIRQAARQLHVTQPTASAMLREIEAALGKPLFVRSRSGMTSTPSVKAILRRVEVIGNELATIEAEAGGTRDILRIGVLPRCMLNIMPAALSGLIASHPSLDIQLTEGTSDLLLEWLSQGRFDCVVGRVTRDAALVPEEGHRFRVETLYDEGMCIVVARSDPLAARRKLALSDLAGRAWVLPPPGSVTSALLVDEFLHAGLPPPQPVIRSSSFLSNLSLVEQGGLITASPTSAAQHYRRLRSIRVLPIELSAPLPPISLILSRHRAIDGPLKNLRKELLRAAGQLRPAAPEQAPHAAASKRGTASSRRRV</sequence>
<dbReference type="InterPro" id="IPR036388">
    <property type="entry name" value="WH-like_DNA-bd_sf"/>
</dbReference>
<dbReference type="PANTHER" id="PTHR30419">
    <property type="entry name" value="HTH-TYPE TRANSCRIPTIONAL REGULATOR YBHD"/>
    <property type="match status" value="1"/>
</dbReference>
<dbReference type="RefSeq" id="WP_124080291.1">
    <property type="nucleotide sequence ID" value="NZ_UWPJ01000023.1"/>
</dbReference>
<dbReference type="InterPro" id="IPR000847">
    <property type="entry name" value="LysR_HTH_N"/>
</dbReference>
<evidence type="ECO:0000256" key="3">
    <source>
        <dbReference type="ARBA" id="ARBA00023125"/>
    </source>
</evidence>
<keyword evidence="8" id="KW-1185">Reference proteome</keyword>
<feature type="domain" description="HTH lysR-type" evidence="6">
    <location>
        <begin position="13"/>
        <end position="70"/>
    </location>
</feature>
<evidence type="ECO:0000259" key="6">
    <source>
        <dbReference type="PROSITE" id="PS50931"/>
    </source>
</evidence>
<dbReference type="InterPro" id="IPR005119">
    <property type="entry name" value="LysR_subst-bd"/>
</dbReference>
<protein>
    <submittedName>
        <fullName evidence="7">HTH-type transcriptional regulator GbpR</fullName>
    </submittedName>
</protein>
<reference evidence="7 8" key="1">
    <citation type="submission" date="2018-10" db="EMBL/GenBank/DDBJ databases">
        <authorList>
            <person name="Criscuolo A."/>
        </authorList>
    </citation>
    <scope>NUCLEOTIDE SEQUENCE [LARGE SCALE GENOMIC DNA]</scope>
    <source>
        <strain evidence="7">DnA1</strain>
    </source>
</reference>
<dbReference type="SUPFAM" id="SSF46785">
    <property type="entry name" value="Winged helix' DNA-binding domain"/>
    <property type="match status" value="1"/>
</dbReference>
<evidence type="ECO:0000256" key="4">
    <source>
        <dbReference type="ARBA" id="ARBA00023163"/>
    </source>
</evidence>
<feature type="region of interest" description="Disordered" evidence="5">
    <location>
        <begin position="312"/>
        <end position="337"/>
    </location>
</feature>
<evidence type="ECO:0000256" key="5">
    <source>
        <dbReference type="SAM" id="MobiDB-lite"/>
    </source>
</evidence>
<keyword evidence="3" id="KW-0238">DNA-binding</keyword>
<dbReference type="SUPFAM" id="SSF53850">
    <property type="entry name" value="Periplasmic binding protein-like II"/>
    <property type="match status" value="1"/>
</dbReference>
<dbReference type="Gene3D" id="3.40.190.290">
    <property type="match status" value="1"/>
</dbReference>
<dbReference type="Pfam" id="PF00126">
    <property type="entry name" value="HTH_1"/>
    <property type="match status" value="1"/>
</dbReference>
<dbReference type="AlphaFoldDB" id="A0A3P4B6L8"/>
<dbReference type="GO" id="GO:0003700">
    <property type="term" value="F:DNA-binding transcription factor activity"/>
    <property type="evidence" value="ECO:0007669"/>
    <property type="project" value="InterPro"/>
</dbReference>
<gene>
    <name evidence="7" type="primary">gbpR_18</name>
    <name evidence="7" type="ORF">PIGHUM_02903</name>
</gene>
<proteinExistence type="inferred from homology"/>
<dbReference type="OrthoDB" id="5914299at2"/>
<keyword evidence="4" id="KW-0804">Transcription</keyword>
<dbReference type="InterPro" id="IPR050950">
    <property type="entry name" value="HTH-type_LysR_regulators"/>
</dbReference>
<dbReference type="InterPro" id="IPR036390">
    <property type="entry name" value="WH_DNA-bd_sf"/>
</dbReference>
<dbReference type="PRINTS" id="PR00039">
    <property type="entry name" value="HTHLYSR"/>
</dbReference>
<dbReference type="PROSITE" id="PS50931">
    <property type="entry name" value="HTH_LYSR"/>
    <property type="match status" value="1"/>
</dbReference>
<organism evidence="7 8">
    <name type="scientific">Pigmentiphaga humi</name>
    <dbReference type="NCBI Taxonomy" id="2478468"/>
    <lineage>
        <taxon>Bacteria</taxon>
        <taxon>Pseudomonadati</taxon>
        <taxon>Pseudomonadota</taxon>
        <taxon>Betaproteobacteria</taxon>
        <taxon>Burkholderiales</taxon>
        <taxon>Alcaligenaceae</taxon>
        <taxon>Pigmentiphaga</taxon>
    </lineage>
</organism>
<evidence type="ECO:0000313" key="7">
    <source>
        <dbReference type="EMBL" id="VCU70825.1"/>
    </source>
</evidence>
<accession>A0A3P4B6L8</accession>
<dbReference type="Gene3D" id="1.10.10.10">
    <property type="entry name" value="Winged helix-like DNA-binding domain superfamily/Winged helix DNA-binding domain"/>
    <property type="match status" value="1"/>
</dbReference>
<evidence type="ECO:0000256" key="2">
    <source>
        <dbReference type="ARBA" id="ARBA00023015"/>
    </source>
</evidence>
<evidence type="ECO:0000313" key="8">
    <source>
        <dbReference type="Proteomes" id="UP000277294"/>
    </source>
</evidence>
<dbReference type="Proteomes" id="UP000277294">
    <property type="component" value="Unassembled WGS sequence"/>
</dbReference>
<comment type="similarity">
    <text evidence="1">Belongs to the LysR transcriptional regulatory family.</text>
</comment>
<name>A0A3P4B6L8_9BURK</name>
<dbReference type="GO" id="GO:0003677">
    <property type="term" value="F:DNA binding"/>
    <property type="evidence" value="ECO:0007669"/>
    <property type="project" value="UniProtKB-KW"/>
</dbReference>
<dbReference type="EMBL" id="UWPJ01000023">
    <property type="protein sequence ID" value="VCU70825.1"/>
    <property type="molecule type" value="Genomic_DNA"/>
</dbReference>
<dbReference type="GO" id="GO:0005829">
    <property type="term" value="C:cytosol"/>
    <property type="evidence" value="ECO:0007669"/>
    <property type="project" value="TreeGrafter"/>
</dbReference>
<feature type="compositionally biased region" description="Low complexity" evidence="5">
    <location>
        <begin position="314"/>
        <end position="324"/>
    </location>
</feature>